<dbReference type="InterPro" id="IPR011006">
    <property type="entry name" value="CheY-like_superfamily"/>
</dbReference>
<feature type="modified residue" description="4-aspartylphosphate" evidence="2">
    <location>
        <position position="52"/>
    </location>
</feature>
<evidence type="ECO:0000313" key="5">
    <source>
        <dbReference type="Proteomes" id="UP001138757"/>
    </source>
</evidence>
<keyword evidence="1" id="KW-0238">DNA-binding</keyword>
<sequence>MHILIIEDDAILAMNLQFFLEELGADTTTIAATEAQAIREAMTHPPDLIASDVELAEGTGPEAVKAIRSKLGDVPVIYVTGRGEELRDVEPRAPIIEKPVKWLELVHATRPYGLPVMDPIDLDATPD</sequence>
<proteinExistence type="predicted"/>
<keyword evidence="5" id="KW-1185">Reference proteome</keyword>
<dbReference type="GO" id="GO:0005829">
    <property type="term" value="C:cytosol"/>
    <property type="evidence" value="ECO:0007669"/>
    <property type="project" value="TreeGrafter"/>
</dbReference>
<dbReference type="PROSITE" id="PS50110">
    <property type="entry name" value="RESPONSE_REGULATORY"/>
    <property type="match status" value="1"/>
</dbReference>
<evidence type="ECO:0000256" key="2">
    <source>
        <dbReference type="PROSITE-ProRule" id="PRU00169"/>
    </source>
</evidence>
<comment type="caution">
    <text evidence="4">The sequence shown here is derived from an EMBL/GenBank/DDBJ whole genome shotgun (WGS) entry which is preliminary data.</text>
</comment>
<dbReference type="GO" id="GO:0000976">
    <property type="term" value="F:transcription cis-regulatory region binding"/>
    <property type="evidence" value="ECO:0007669"/>
    <property type="project" value="TreeGrafter"/>
</dbReference>
<protein>
    <submittedName>
        <fullName evidence="4">Response regulator</fullName>
    </submittedName>
</protein>
<dbReference type="SUPFAM" id="SSF52172">
    <property type="entry name" value="CheY-like"/>
    <property type="match status" value="1"/>
</dbReference>
<dbReference type="RefSeq" id="WP_214623453.1">
    <property type="nucleotide sequence ID" value="NZ_JAHGAW010000006.1"/>
</dbReference>
<keyword evidence="2" id="KW-0597">Phosphoprotein</keyword>
<evidence type="ECO:0000259" key="3">
    <source>
        <dbReference type="PROSITE" id="PS50110"/>
    </source>
</evidence>
<evidence type="ECO:0000313" key="4">
    <source>
        <dbReference type="EMBL" id="MBT2187487.1"/>
    </source>
</evidence>
<accession>A0A9X1DCA2</accession>
<reference evidence="4" key="1">
    <citation type="submission" date="2021-05" db="EMBL/GenBank/DDBJ databases">
        <title>Genome of Sphingobium sp. strain.</title>
        <authorList>
            <person name="Fan R."/>
        </authorList>
    </citation>
    <scope>NUCLEOTIDE SEQUENCE</scope>
    <source>
        <strain evidence="4">H33</strain>
    </source>
</reference>
<dbReference type="GO" id="GO:0006355">
    <property type="term" value="P:regulation of DNA-templated transcription"/>
    <property type="evidence" value="ECO:0007669"/>
    <property type="project" value="TreeGrafter"/>
</dbReference>
<dbReference type="SMART" id="SM00448">
    <property type="entry name" value="REC"/>
    <property type="match status" value="1"/>
</dbReference>
<dbReference type="Gene3D" id="3.40.50.2300">
    <property type="match status" value="1"/>
</dbReference>
<dbReference type="GO" id="GO:0032993">
    <property type="term" value="C:protein-DNA complex"/>
    <property type="evidence" value="ECO:0007669"/>
    <property type="project" value="TreeGrafter"/>
</dbReference>
<dbReference type="Pfam" id="PF00072">
    <property type="entry name" value="Response_reg"/>
    <property type="match status" value="1"/>
</dbReference>
<organism evidence="4 5">
    <name type="scientific">Sphingobium nicotianae</name>
    <dbReference type="NCBI Taxonomy" id="2782607"/>
    <lineage>
        <taxon>Bacteria</taxon>
        <taxon>Pseudomonadati</taxon>
        <taxon>Pseudomonadota</taxon>
        <taxon>Alphaproteobacteria</taxon>
        <taxon>Sphingomonadales</taxon>
        <taxon>Sphingomonadaceae</taxon>
        <taxon>Sphingobium</taxon>
    </lineage>
</organism>
<name>A0A9X1DCA2_9SPHN</name>
<evidence type="ECO:0000256" key="1">
    <source>
        <dbReference type="ARBA" id="ARBA00023125"/>
    </source>
</evidence>
<dbReference type="InterPro" id="IPR039420">
    <property type="entry name" value="WalR-like"/>
</dbReference>
<dbReference type="EMBL" id="JAHGAW010000006">
    <property type="protein sequence ID" value="MBT2187487.1"/>
    <property type="molecule type" value="Genomic_DNA"/>
</dbReference>
<gene>
    <name evidence="4" type="ORF">KK488_11070</name>
</gene>
<feature type="domain" description="Response regulatory" evidence="3">
    <location>
        <begin position="2"/>
        <end position="113"/>
    </location>
</feature>
<dbReference type="Proteomes" id="UP001138757">
    <property type="component" value="Unassembled WGS sequence"/>
</dbReference>
<dbReference type="InterPro" id="IPR001789">
    <property type="entry name" value="Sig_transdc_resp-reg_receiver"/>
</dbReference>
<dbReference type="PANTHER" id="PTHR48111:SF38">
    <property type="entry name" value="TWO-COMPONENT RESPONSE REGULATOR"/>
    <property type="match status" value="1"/>
</dbReference>
<dbReference type="GO" id="GO:0000156">
    <property type="term" value="F:phosphorelay response regulator activity"/>
    <property type="evidence" value="ECO:0007669"/>
    <property type="project" value="TreeGrafter"/>
</dbReference>
<dbReference type="PANTHER" id="PTHR48111">
    <property type="entry name" value="REGULATOR OF RPOS"/>
    <property type="match status" value="1"/>
</dbReference>
<dbReference type="AlphaFoldDB" id="A0A9X1DCA2"/>